<sequence>MCFPTLTTARGGLVWEKMTCIRKIKLTEGNYPYAVETLRSNREEWCVDETQISPNTVNNRPLGRSRISVNQLAFQIYSNANVTLAKFIACSTPRDKHVQLKFNLANRPQDSSLILIETDFEGYHFLTCYSEPYISLYFYVTPFQAEVWVVLGTTISTIVAITMALKHFSSLLEQQPFSIWMYVLASLFEEGGFIPSRAERQTFFRISLGIWGTMSVVLTNGYNGIMISELNSPRRQSHPDTFAQLQCNSLFRTILKNAHIDRKFLSESTEKEMHLDKSKWSSDTFFPFRTHIWKLYERLPSNPYFPNKYDVNPTDVDNSYFRILSAFEDITPLKALPEFLGVLLSLANDYSLDHVIPEVFKDLILWSPKHAFFPKNFSYLSDNLTSSILRKNIEREVLQCGKTVFVGKSSKITVEYEFLSRKYPDVKFFMGGESIQNYPSGVSIRNGWKSLVVRGFKSVVEAGIWSYVEKVELRVKNLNRTPAFVRKKIKDDKPENIATLKGTWPTVFVLVGCLTGVSIPVSRGMQTDLA</sequence>
<dbReference type="AlphaFoldDB" id="A0A226EC85"/>
<keyword evidence="5" id="KW-0472">Membrane</keyword>
<evidence type="ECO:0000256" key="2">
    <source>
        <dbReference type="ARBA" id="ARBA00022475"/>
    </source>
</evidence>
<dbReference type="GO" id="GO:0005886">
    <property type="term" value="C:plasma membrane"/>
    <property type="evidence" value="ECO:0007669"/>
    <property type="project" value="UniProtKB-SubCell"/>
</dbReference>
<evidence type="ECO:0000256" key="7">
    <source>
        <dbReference type="ARBA" id="ARBA00023180"/>
    </source>
</evidence>
<dbReference type="Proteomes" id="UP000198287">
    <property type="component" value="Unassembled WGS sequence"/>
</dbReference>
<accession>A0A226EC85</accession>
<evidence type="ECO:0000256" key="1">
    <source>
        <dbReference type="ARBA" id="ARBA00004651"/>
    </source>
</evidence>
<evidence type="ECO:0000313" key="8">
    <source>
        <dbReference type="EMBL" id="OXA54647.1"/>
    </source>
</evidence>
<reference evidence="8 9" key="1">
    <citation type="submission" date="2015-12" db="EMBL/GenBank/DDBJ databases">
        <title>The genome of Folsomia candida.</title>
        <authorList>
            <person name="Faddeeva A."/>
            <person name="Derks M.F."/>
            <person name="Anvar Y."/>
            <person name="Smit S."/>
            <person name="Van Straalen N."/>
            <person name="Roelofs D."/>
        </authorList>
    </citation>
    <scope>NUCLEOTIDE SEQUENCE [LARGE SCALE GENOMIC DNA]</scope>
    <source>
        <strain evidence="8 9">VU population</strain>
        <tissue evidence="8">Whole body</tissue>
    </source>
</reference>
<name>A0A226EC85_FOLCA</name>
<keyword evidence="9" id="KW-1185">Reference proteome</keyword>
<evidence type="ECO:0000313" key="9">
    <source>
        <dbReference type="Proteomes" id="UP000198287"/>
    </source>
</evidence>
<organism evidence="8 9">
    <name type="scientific">Folsomia candida</name>
    <name type="common">Springtail</name>
    <dbReference type="NCBI Taxonomy" id="158441"/>
    <lineage>
        <taxon>Eukaryota</taxon>
        <taxon>Metazoa</taxon>
        <taxon>Ecdysozoa</taxon>
        <taxon>Arthropoda</taxon>
        <taxon>Hexapoda</taxon>
        <taxon>Collembola</taxon>
        <taxon>Entomobryomorpha</taxon>
        <taxon>Isotomoidea</taxon>
        <taxon>Isotomidae</taxon>
        <taxon>Proisotominae</taxon>
        <taxon>Folsomia</taxon>
    </lineage>
</organism>
<dbReference type="EMBL" id="LNIX01000005">
    <property type="protein sequence ID" value="OXA54647.1"/>
    <property type="molecule type" value="Genomic_DNA"/>
</dbReference>
<gene>
    <name evidence="8" type="ORF">Fcan01_11507</name>
</gene>
<evidence type="ECO:0000256" key="4">
    <source>
        <dbReference type="ARBA" id="ARBA00022989"/>
    </source>
</evidence>
<proteinExistence type="predicted"/>
<comment type="caution">
    <text evidence="8">The sequence shown here is derived from an EMBL/GenBank/DDBJ whole genome shotgun (WGS) entry which is preliminary data.</text>
</comment>
<evidence type="ECO:0000256" key="6">
    <source>
        <dbReference type="ARBA" id="ARBA00023170"/>
    </source>
</evidence>
<keyword evidence="2" id="KW-1003">Cell membrane</keyword>
<dbReference type="InterPro" id="IPR052192">
    <property type="entry name" value="Insect_Ionotropic_Sensory_Rcpt"/>
</dbReference>
<keyword evidence="4" id="KW-1133">Transmembrane helix</keyword>
<keyword evidence="7" id="KW-0325">Glycoprotein</keyword>
<comment type="subcellular location">
    <subcellularLocation>
        <location evidence="1">Cell membrane</location>
        <topology evidence="1">Multi-pass membrane protein</topology>
    </subcellularLocation>
</comment>
<dbReference type="PANTHER" id="PTHR42643:SF24">
    <property type="entry name" value="IONOTROPIC RECEPTOR 60A"/>
    <property type="match status" value="1"/>
</dbReference>
<keyword evidence="6" id="KW-0675">Receptor</keyword>
<protein>
    <submittedName>
        <fullName evidence="8">Uncharacterized protein</fullName>
    </submittedName>
</protein>
<dbReference type="Gene3D" id="1.10.287.70">
    <property type="match status" value="1"/>
</dbReference>
<evidence type="ECO:0000256" key="3">
    <source>
        <dbReference type="ARBA" id="ARBA00022692"/>
    </source>
</evidence>
<keyword evidence="3" id="KW-0812">Transmembrane</keyword>
<dbReference type="OrthoDB" id="8299140at2759"/>
<evidence type="ECO:0000256" key="5">
    <source>
        <dbReference type="ARBA" id="ARBA00023136"/>
    </source>
</evidence>
<dbReference type="PANTHER" id="PTHR42643">
    <property type="entry name" value="IONOTROPIC RECEPTOR 20A-RELATED"/>
    <property type="match status" value="1"/>
</dbReference>